<dbReference type="InterPro" id="IPR012340">
    <property type="entry name" value="NA-bd_OB-fold"/>
</dbReference>
<dbReference type="Proteomes" id="UP000484164">
    <property type="component" value="Unassembled WGS sequence"/>
</dbReference>
<evidence type="ECO:0000259" key="2">
    <source>
        <dbReference type="PROSITE" id="PS51857"/>
    </source>
</evidence>
<dbReference type="PRINTS" id="PR00050">
    <property type="entry name" value="COLDSHOCK"/>
</dbReference>
<gene>
    <name evidence="3" type="ORF">F8C82_07985</name>
</gene>
<dbReference type="GO" id="GO:0003676">
    <property type="term" value="F:nucleic acid binding"/>
    <property type="evidence" value="ECO:0007669"/>
    <property type="project" value="InterPro"/>
</dbReference>
<dbReference type="SUPFAM" id="SSF50249">
    <property type="entry name" value="Nucleic acid-binding proteins"/>
    <property type="match status" value="1"/>
</dbReference>
<keyword evidence="4" id="KW-1185">Reference proteome</keyword>
<dbReference type="GO" id="GO:0005829">
    <property type="term" value="C:cytosol"/>
    <property type="evidence" value="ECO:0007669"/>
    <property type="project" value="UniProtKB-ARBA"/>
</dbReference>
<feature type="compositionally biased region" description="Basic residues" evidence="1">
    <location>
        <begin position="13"/>
        <end position="26"/>
    </location>
</feature>
<evidence type="ECO:0000256" key="1">
    <source>
        <dbReference type="SAM" id="MobiDB-lite"/>
    </source>
</evidence>
<name>A0A6L3ZDW5_9FLAO</name>
<evidence type="ECO:0000313" key="3">
    <source>
        <dbReference type="EMBL" id="KAB2815634.1"/>
    </source>
</evidence>
<feature type="compositionally biased region" description="Basic and acidic residues" evidence="1">
    <location>
        <begin position="60"/>
        <end position="81"/>
    </location>
</feature>
<evidence type="ECO:0000313" key="4">
    <source>
        <dbReference type="Proteomes" id="UP000484164"/>
    </source>
</evidence>
<dbReference type="RefSeq" id="WP_151693064.1">
    <property type="nucleotide sequence ID" value="NZ_BMGX01000001.1"/>
</dbReference>
<accession>A0A6L3ZDW5</accession>
<dbReference type="SMART" id="SM00357">
    <property type="entry name" value="CSP"/>
    <property type="match status" value="1"/>
</dbReference>
<dbReference type="PANTHER" id="PTHR11544">
    <property type="entry name" value="COLD SHOCK DOMAIN CONTAINING PROTEINS"/>
    <property type="match status" value="1"/>
</dbReference>
<dbReference type="InterPro" id="IPR002059">
    <property type="entry name" value="CSP_DNA-bd"/>
</dbReference>
<dbReference type="EMBL" id="WBVQ01000002">
    <property type="protein sequence ID" value="KAB2815634.1"/>
    <property type="molecule type" value="Genomic_DNA"/>
</dbReference>
<proteinExistence type="predicted"/>
<sequence>MGKSQETSFKKEREKKKKLKKDAKAKRKEERKMNSDGSAESFTYVDKFGNFSDTPPPPAEKMKAEDIDVSTPKKEDRATVKELETERTGVVTFYNDAKGYGFIKDKSTQESVFVHVNNTTEPITEGNMVTFEVEKGHKGPTAVKVTVKR</sequence>
<dbReference type="CDD" id="cd04458">
    <property type="entry name" value="CSP_CDS"/>
    <property type="match status" value="1"/>
</dbReference>
<dbReference type="PROSITE" id="PS51857">
    <property type="entry name" value="CSD_2"/>
    <property type="match status" value="1"/>
</dbReference>
<reference evidence="3 4" key="1">
    <citation type="submission" date="2019-10" db="EMBL/GenBank/DDBJ databases">
        <title>Genome sequence of Phaeocystidibacter marisrubri JCM30614 (type strain).</title>
        <authorList>
            <person name="Bowman J.P."/>
        </authorList>
    </citation>
    <scope>NUCLEOTIDE SEQUENCE [LARGE SCALE GENOMIC DNA]</scope>
    <source>
        <strain evidence="3 4">JCM 30614</strain>
    </source>
</reference>
<feature type="region of interest" description="Disordered" evidence="1">
    <location>
        <begin position="1"/>
        <end position="81"/>
    </location>
</feature>
<dbReference type="InterPro" id="IPR011129">
    <property type="entry name" value="CSD"/>
</dbReference>
<comment type="caution">
    <text evidence="3">The sequence shown here is derived from an EMBL/GenBank/DDBJ whole genome shotgun (WGS) entry which is preliminary data.</text>
</comment>
<feature type="domain" description="CSD" evidence="2">
    <location>
        <begin position="86"/>
        <end position="147"/>
    </location>
</feature>
<organism evidence="3 4">
    <name type="scientific">Phaeocystidibacter marisrubri</name>
    <dbReference type="NCBI Taxonomy" id="1577780"/>
    <lineage>
        <taxon>Bacteria</taxon>
        <taxon>Pseudomonadati</taxon>
        <taxon>Bacteroidota</taxon>
        <taxon>Flavobacteriia</taxon>
        <taxon>Flavobacteriales</taxon>
        <taxon>Phaeocystidibacteraceae</taxon>
        <taxon>Phaeocystidibacter</taxon>
    </lineage>
</organism>
<dbReference type="AlphaFoldDB" id="A0A6L3ZDW5"/>
<protein>
    <submittedName>
        <fullName evidence="3">Cold shock domain-containing protein</fullName>
    </submittedName>
</protein>
<dbReference type="InterPro" id="IPR050181">
    <property type="entry name" value="Cold_shock_domain"/>
</dbReference>
<dbReference type="OrthoDB" id="1493235at2"/>
<dbReference type="Gene3D" id="2.40.50.140">
    <property type="entry name" value="Nucleic acid-binding proteins"/>
    <property type="match status" value="1"/>
</dbReference>
<dbReference type="Pfam" id="PF00313">
    <property type="entry name" value="CSD"/>
    <property type="match status" value="1"/>
</dbReference>